<dbReference type="RefSeq" id="WP_105016631.1">
    <property type="nucleotide sequence ID" value="NZ_MSCN01000001.1"/>
</dbReference>
<accession>A0A2S7WR24</accession>
<dbReference type="Pfam" id="PF14129">
    <property type="entry name" value="DUF4296"/>
    <property type="match status" value="1"/>
</dbReference>
<name>A0A2S7WR24_9FLAO</name>
<proteinExistence type="predicted"/>
<protein>
    <recommendedName>
        <fullName evidence="2">DUF4296 domain-containing protein</fullName>
    </recommendedName>
</protein>
<evidence type="ECO:0000256" key="1">
    <source>
        <dbReference type="SAM" id="SignalP"/>
    </source>
</evidence>
<feature type="signal peptide" evidence="1">
    <location>
        <begin position="1"/>
        <end position="23"/>
    </location>
</feature>
<dbReference type="EMBL" id="MSCN01000001">
    <property type="protein sequence ID" value="PQJ80034.1"/>
    <property type="molecule type" value="Genomic_DNA"/>
</dbReference>
<dbReference type="AlphaFoldDB" id="A0A2S7WR24"/>
<sequence>MKKGFYFLSILLICSCTSNTILKAPEDLIPKDTMRILLQDMQIATSSQFFKNNNLEKNVNYMAFVFDKYKIDSVRFKASNLYYMSRIDEYKEILENSKKGLETLKKYYEDIRNKQDSLRRDSIKKLKSKKLNIDSLHKIIDKNLKTLDTVAKPNL</sequence>
<dbReference type="OrthoDB" id="1525222at2"/>
<organism evidence="3 4">
    <name type="scientific">Polaribacter porphyrae</name>
    <dbReference type="NCBI Taxonomy" id="1137780"/>
    <lineage>
        <taxon>Bacteria</taxon>
        <taxon>Pseudomonadati</taxon>
        <taxon>Bacteroidota</taxon>
        <taxon>Flavobacteriia</taxon>
        <taxon>Flavobacteriales</taxon>
        <taxon>Flavobacteriaceae</taxon>
    </lineage>
</organism>
<gene>
    <name evidence="3" type="ORF">BTO18_13005</name>
</gene>
<evidence type="ECO:0000259" key="2">
    <source>
        <dbReference type="Pfam" id="PF14129"/>
    </source>
</evidence>
<feature type="domain" description="DUF4296" evidence="2">
    <location>
        <begin position="25"/>
        <end position="106"/>
    </location>
</feature>
<dbReference type="InterPro" id="IPR025381">
    <property type="entry name" value="DUF4296"/>
</dbReference>
<dbReference type="Proteomes" id="UP000238882">
    <property type="component" value="Unassembled WGS sequence"/>
</dbReference>
<comment type="caution">
    <text evidence="3">The sequence shown here is derived from an EMBL/GenBank/DDBJ whole genome shotgun (WGS) entry which is preliminary data.</text>
</comment>
<reference evidence="3 4" key="1">
    <citation type="submission" date="2016-12" db="EMBL/GenBank/DDBJ databases">
        <title>Trade-off between light-utilization and light-protection in marine flavobacteria.</title>
        <authorList>
            <person name="Kumagai Y."/>
            <person name="Yoshizawa S."/>
            <person name="Kogure K."/>
            <person name="Iwasaki W."/>
        </authorList>
    </citation>
    <scope>NUCLEOTIDE SEQUENCE [LARGE SCALE GENOMIC DNA]</scope>
    <source>
        <strain evidence="3 4">NBRC 108759</strain>
    </source>
</reference>
<keyword evidence="1" id="KW-0732">Signal</keyword>
<keyword evidence="4" id="KW-1185">Reference proteome</keyword>
<feature type="chain" id="PRO_5015522471" description="DUF4296 domain-containing protein" evidence="1">
    <location>
        <begin position="24"/>
        <end position="155"/>
    </location>
</feature>
<evidence type="ECO:0000313" key="3">
    <source>
        <dbReference type="EMBL" id="PQJ80034.1"/>
    </source>
</evidence>
<evidence type="ECO:0000313" key="4">
    <source>
        <dbReference type="Proteomes" id="UP000238882"/>
    </source>
</evidence>
<dbReference type="PROSITE" id="PS51257">
    <property type="entry name" value="PROKAR_LIPOPROTEIN"/>
    <property type="match status" value="1"/>
</dbReference>